<dbReference type="AlphaFoldDB" id="A0A0L8L6J5"/>
<keyword evidence="2" id="KW-1185">Reference proteome</keyword>
<accession>A0A0L8L6J5</accession>
<dbReference type="OrthoDB" id="9182871at2"/>
<dbReference type="Proteomes" id="UP000037251">
    <property type="component" value="Unassembled WGS sequence"/>
</dbReference>
<dbReference type="STRING" id="67356.AQJ84_28690"/>
<evidence type="ECO:0000313" key="1">
    <source>
        <dbReference type="EMBL" id="KOG33686.1"/>
    </source>
</evidence>
<evidence type="ECO:0008006" key="3">
    <source>
        <dbReference type="Google" id="ProtNLM"/>
    </source>
</evidence>
<reference evidence="2" key="1">
    <citation type="submission" date="2015-07" db="EMBL/GenBank/DDBJ databases">
        <authorList>
            <person name="Ju K.-S."/>
            <person name="Doroghazi J.R."/>
            <person name="Metcalf W.W."/>
        </authorList>
    </citation>
    <scope>NUCLEOTIDE SEQUENCE [LARGE SCALE GENOMIC DNA]</scope>
    <source>
        <strain evidence="2">NRRL 2290</strain>
    </source>
</reference>
<dbReference type="RefSeq" id="WP_030039538.1">
    <property type="nucleotide sequence ID" value="NZ_KL575592.1"/>
</dbReference>
<comment type="caution">
    <text evidence="1">The sequence shown here is derived from an EMBL/GenBank/DDBJ whole genome shotgun (WGS) entry which is preliminary data.</text>
</comment>
<evidence type="ECO:0000313" key="2">
    <source>
        <dbReference type="Proteomes" id="UP000037251"/>
    </source>
</evidence>
<sequence>MTFVQIIEFETDRMGEIREMAKQVEQRFADRGDGPTHRLILQDRNTPDRYFVVMEFNSYEEAMRNSSAPETGEFAERMASMCTRGPSFIDCDVLDSTEFK</sequence>
<dbReference type="EMBL" id="LGUS01000170">
    <property type="protein sequence ID" value="KOG33686.1"/>
    <property type="molecule type" value="Genomic_DNA"/>
</dbReference>
<proteinExistence type="predicted"/>
<name>A0A0L8L6J5_9ACTN</name>
<gene>
    <name evidence="1" type="ORF">ADK37_21405</name>
</gene>
<organism evidence="1 2">
    <name type="scientific">Streptomyces resistomycificus</name>
    <dbReference type="NCBI Taxonomy" id="67356"/>
    <lineage>
        <taxon>Bacteria</taxon>
        <taxon>Bacillati</taxon>
        <taxon>Actinomycetota</taxon>
        <taxon>Actinomycetes</taxon>
        <taxon>Kitasatosporales</taxon>
        <taxon>Streptomycetaceae</taxon>
        <taxon>Streptomyces</taxon>
        <taxon>Streptomyces aurantiacus group</taxon>
    </lineage>
</organism>
<dbReference type="PATRIC" id="fig|67356.5.peg.4549"/>
<protein>
    <recommendedName>
        <fullName evidence="3">ABM domain-containing protein</fullName>
    </recommendedName>
</protein>